<dbReference type="GO" id="GO:0043171">
    <property type="term" value="P:peptide catabolic process"/>
    <property type="evidence" value="ECO:0007669"/>
    <property type="project" value="TreeGrafter"/>
</dbReference>
<feature type="active site" description="Proton donor" evidence="12">
    <location>
        <position position="460"/>
    </location>
</feature>
<comment type="cofactor">
    <cofactor evidence="13">
        <name>Zn(2+)</name>
        <dbReference type="ChEBI" id="CHEBI:29105"/>
    </cofactor>
    <text evidence="13">Binds 1 zinc ion per subunit.</text>
</comment>
<keyword evidence="5" id="KW-0336">GPI-anchor</keyword>
<evidence type="ECO:0000256" key="5">
    <source>
        <dbReference type="ARBA" id="ARBA00022622"/>
    </source>
</evidence>
<dbReference type="Pfam" id="PF01433">
    <property type="entry name" value="Peptidase_M1"/>
    <property type="match status" value="1"/>
</dbReference>
<dbReference type="Gene3D" id="1.25.40.320">
    <property type="entry name" value="Peptidase M1, leukotriene A4 hydrolase/aminopeptidase C-terminal domain"/>
    <property type="match status" value="1"/>
</dbReference>
<dbReference type="PANTHER" id="PTHR45726">
    <property type="entry name" value="LEUKOTRIENE A-4 HYDROLASE"/>
    <property type="match status" value="1"/>
</dbReference>
<dbReference type="Pfam" id="PF17900">
    <property type="entry name" value="Peptidase_M1_N"/>
    <property type="match status" value="1"/>
</dbReference>
<dbReference type="Pfam" id="PF09127">
    <property type="entry name" value="Leuk-A4-hydro_C"/>
    <property type="match status" value="1"/>
</dbReference>
<dbReference type="InterPro" id="IPR015211">
    <property type="entry name" value="Peptidase_M1_C"/>
</dbReference>
<dbReference type="InterPro" id="IPR042097">
    <property type="entry name" value="Aminopeptidase_N-like_N_sf"/>
</dbReference>
<evidence type="ECO:0000256" key="6">
    <source>
        <dbReference type="ARBA" id="ARBA00022670"/>
    </source>
</evidence>
<dbReference type="FunFam" id="1.10.390.10:FF:000003">
    <property type="entry name" value="Leukotriene A(4) hydrolase"/>
    <property type="match status" value="1"/>
</dbReference>
<feature type="binding site" evidence="13">
    <location>
        <position position="394"/>
    </location>
    <ligand>
        <name>Zn(2+)</name>
        <dbReference type="ChEBI" id="CHEBI:29105"/>
        <note>catalytic</note>
    </ligand>
</feature>
<dbReference type="Gene3D" id="3.30.2010.30">
    <property type="match status" value="1"/>
</dbReference>
<keyword evidence="6" id="KW-0645">Protease</keyword>
<sequence length="691" mass="79262">MFSRTLHICKYVMSVHKPCFYPLTYSRALLYSKVNLSAKFPLPEQVQVQAVKKRAAGLGKIDPTSYAEPELVTTLHSVLNWKVDFEKKCLKGSVMHHFKALQKNLPAIVRRFKFILNIDDFVQFIAFSRPRKLLDVRNMKILKAELVGEKANIPLKHRISDPAGDMGAKLTLELPEDTNISDLYVNIDYETSSNASALQWLAPEQTLGKKHPYMFSQCWAIHARSILPCQDTPAVKFTYRATVEHPKELTALMSATVLKRENSRTTFVQDVPIPSYLLAIAIGKLVSKPLGRQSNVWAEEDIIDECAEEFSDTLDILKVATDISGHFVWRHCDLLVMPPSFPFGGMENPCLIFVTPTLLAGDKSLSNVIAHEIAHSWAGNLVTNKSFEHFWLNEGIAAFLESKIIGRMRGNKERDFHMLRNLSELKECIQTQLADRPELTKLVVDLSNCTPDEAYSSVPYIKGSIFLRYMEDFLGGSEIFERFLRQYWQRNAYNSVSSEDFKRALCEFFSKTNRRQKLSLINWDLWLNGEGMPPTIPRLDQSLASVSKRLALFWSTKTVVELNNSPQLKEKISVHQLMDMLGKIVESSEMKGLNDQKIELLETTYNLKETKNVEIRFHLMRLYIKAKSMGRLDEIFNFVNSNFRLKYIRPIYRDLINWPAAKPKTIENFKRVKGQMMAICSHAIEKDLGFK</sequence>
<evidence type="ECO:0000256" key="8">
    <source>
        <dbReference type="ARBA" id="ARBA00022801"/>
    </source>
</evidence>
<keyword evidence="5" id="KW-0325">Glycoprotein</keyword>
<dbReference type="GO" id="GO:0005829">
    <property type="term" value="C:cytosol"/>
    <property type="evidence" value="ECO:0007669"/>
    <property type="project" value="TreeGrafter"/>
</dbReference>
<evidence type="ECO:0000256" key="12">
    <source>
        <dbReference type="PIRSR" id="PIRSR634015-1"/>
    </source>
</evidence>
<feature type="binding site" evidence="13">
    <location>
        <position position="375"/>
    </location>
    <ligand>
        <name>Zn(2+)</name>
        <dbReference type="ChEBI" id="CHEBI:29105"/>
        <note>catalytic</note>
    </ligand>
</feature>
<dbReference type="InterPro" id="IPR014782">
    <property type="entry name" value="Peptidase_M1_dom"/>
</dbReference>
<name>A0A1A9VJC9_GLOAU</name>
<reference evidence="15" key="1">
    <citation type="submission" date="2020-05" db="UniProtKB">
        <authorList>
            <consortium name="EnsemblMetazoa"/>
        </authorList>
    </citation>
    <scope>IDENTIFICATION</scope>
    <source>
        <strain evidence="15">TTRI</strain>
    </source>
</reference>
<comment type="similarity">
    <text evidence="3">Belongs to the peptidase M1 family.</text>
</comment>
<dbReference type="InterPro" id="IPR038502">
    <property type="entry name" value="M1_LTA-4_hydro/amino_C_sf"/>
</dbReference>
<evidence type="ECO:0000256" key="1">
    <source>
        <dbReference type="ARBA" id="ARBA00004496"/>
    </source>
</evidence>
<feature type="domain" description="Peptidase M1 leukotriene A4 hydrolase/aminopeptidase C-terminal" evidence="14">
    <location>
        <begin position="542"/>
        <end position="688"/>
    </location>
</feature>
<feature type="active site" description="Proton acceptor" evidence="12">
    <location>
        <position position="372"/>
    </location>
</feature>
<dbReference type="GO" id="GO:0004177">
    <property type="term" value="F:aminopeptidase activity"/>
    <property type="evidence" value="ECO:0007669"/>
    <property type="project" value="TreeGrafter"/>
</dbReference>
<dbReference type="GO" id="GO:0008270">
    <property type="term" value="F:zinc ion binding"/>
    <property type="evidence" value="ECO:0007669"/>
    <property type="project" value="InterPro"/>
</dbReference>
<dbReference type="GO" id="GO:0008237">
    <property type="term" value="F:metallopeptidase activity"/>
    <property type="evidence" value="ECO:0007669"/>
    <property type="project" value="UniProtKB-KW"/>
</dbReference>
<dbReference type="EnsemblMetazoa" id="GAUT039286-RA">
    <property type="protein sequence ID" value="GAUT039286-PA"/>
    <property type="gene ID" value="GAUT039286"/>
</dbReference>
<keyword evidence="9 13" id="KW-0862">Zinc</keyword>
<evidence type="ECO:0000256" key="13">
    <source>
        <dbReference type="PIRSR" id="PIRSR634015-3"/>
    </source>
</evidence>
<keyword evidence="8" id="KW-0378">Hydrolase</keyword>
<keyword evidence="16" id="KW-1185">Reference proteome</keyword>
<dbReference type="InterPro" id="IPR045357">
    <property type="entry name" value="Aminopeptidase_N-like_N"/>
</dbReference>
<organism evidence="15 16">
    <name type="scientific">Glossina austeni</name>
    <name type="common">Savannah tsetse fly</name>
    <dbReference type="NCBI Taxonomy" id="7395"/>
    <lineage>
        <taxon>Eukaryota</taxon>
        <taxon>Metazoa</taxon>
        <taxon>Ecdysozoa</taxon>
        <taxon>Arthropoda</taxon>
        <taxon>Hexapoda</taxon>
        <taxon>Insecta</taxon>
        <taxon>Pterygota</taxon>
        <taxon>Neoptera</taxon>
        <taxon>Endopterygota</taxon>
        <taxon>Diptera</taxon>
        <taxon>Brachycera</taxon>
        <taxon>Muscomorpha</taxon>
        <taxon>Hippoboscoidea</taxon>
        <taxon>Glossinidae</taxon>
        <taxon>Glossina</taxon>
    </lineage>
</organism>
<keyword evidence="5" id="KW-0472">Membrane</keyword>
<dbReference type="GO" id="GO:0005886">
    <property type="term" value="C:plasma membrane"/>
    <property type="evidence" value="ECO:0007669"/>
    <property type="project" value="UniProtKB-SubCell"/>
</dbReference>
<feature type="binding site" evidence="13">
    <location>
        <position position="371"/>
    </location>
    <ligand>
        <name>Zn(2+)</name>
        <dbReference type="ChEBI" id="CHEBI:29105"/>
        <note>catalytic</note>
    </ligand>
</feature>
<dbReference type="Proteomes" id="UP000078200">
    <property type="component" value="Unassembled WGS sequence"/>
</dbReference>
<dbReference type="GO" id="GO:0006508">
    <property type="term" value="P:proteolysis"/>
    <property type="evidence" value="ECO:0007669"/>
    <property type="project" value="UniProtKB-KW"/>
</dbReference>
<dbReference type="SMART" id="SM01263">
    <property type="entry name" value="Leuk-A4-hydro_C"/>
    <property type="match status" value="1"/>
</dbReference>
<dbReference type="PANTHER" id="PTHR45726:SF3">
    <property type="entry name" value="LEUKOTRIENE A-4 HYDROLASE"/>
    <property type="match status" value="1"/>
</dbReference>
<evidence type="ECO:0000256" key="10">
    <source>
        <dbReference type="ARBA" id="ARBA00023049"/>
    </source>
</evidence>
<evidence type="ECO:0000313" key="15">
    <source>
        <dbReference type="EnsemblMetazoa" id="GAUT039286-PA"/>
    </source>
</evidence>
<evidence type="ECO:0000256" key="11">
    <source>
        <dbReference type="ARBA" id="ARBA00023288"/>
    </source>
</evidence>
<dbReference type="FunFam" id="3.30.2010.30:FF:000001">
    <property type="entry name" value="Leukotriene A(4) hydrolase"/>
    <property type="match status" value="1"/>
</dbReference>
<keyword evidence="4" id="KW-0963">Cytoplasm</keyword>
<dbReference type="SUPFAM" id="SSF48371">
    <property type="entry name" value="ARM repeat"/>
    <property type="match status" value="1"/>
</dbReference>
<dbReference type="AlphaFoldDB" id="A0A1A9VJC9"/>
<dbReference type="Gene3D" id="2.60.40.1730">
    <property type="entry name" value="tricorn interacting facor f3 domain"/>
    <property type="match status" value="1"/>
</dbReference>
<keyword evidence="11" id="KW-0449">Lipoprotein</keyword>
<keyword evidence="7 13" id="KW-0479">Metal-binding</keyword>
<dbReference type="SUPFAM" id="SSF63737">
    <property type="entry name" value="Leukotriene A4 hydrolase N-terminal domain"/>
    <property type="match status" value="1"/>
</dbReference>
<evidence type="ECO:0000256" key="9">
    <source>
        <dbReference type="ARBA" id="ARBA00022833"/>
    </source>
</evidence>
<dbReference type="VEuPathDB" id="VectorBase:GAUT039286"/>
<comment type="subcellular location">
    <subcellularLocation>
        <location evidence="2">Cell membrane</location>
        <topology evidence="2">Lipid-anchor</topology>
        <topology evidence="2">GPI-anchor</topology>
    </subcellularLocation>
    <subcellularLocation>
        <location evidence="1">Cytoplasm</location>
    </subcellularLocation>
</comment>
<dbReference type="GO" id="GO:0004301">
    <property type="term" value="F:epoxide hydrolase activity"/>
    <property type="evidence" value="ECO:0007669"/>
    <property type="project" value="TreeGrafter"/>
</dbReference>
<dbReference type="SUPFAM" id="SSF55486">
    <property type="entry name" value="Metalloproteases ('zincins'), catalytic domain"/>
    <property type="match status" value="1"/>
</dbReference>
<evidence type="ECO:0000256" key="2">
    <source>
        <dbReference type="ARBA" id="ARBA00004609"/>
    </source>
</evidence>
<dbReference type="GO" id="GO:0098552">
    <property type="term" value="C:side of membrane"/>
    <property type="evidence" value="ECO:0007669"/>
    <property type="project" value="UniProtKB-KW"/>
</dbReference>
<evidence type="ECO:0000256" key="3">
    <source>
        <dbReference type="ARBA" id="ARBA00010136"/>
    </source>
</evidence>
<keyword evidence="10" id="KW-0482">Metalloprotease</keyword>
<dbReference type="InterPro" id="IPR001930">
    <property type="entry name" value="Peptidase_M1"/>
</dbReference>
<dbReference type="InterPro" id="IPR049980">
    <property type="entry name" value="LTA4H_cat"/>
</dbReference>
<evidence type="ECO:0000313" key="16">
    <source>
        <dbReference type="Proteomes" id="UP000078200"/>
    </source>
</evidence>
<evidence type="ECO:0000256" key="7">
    <source>
        <dbReference type="ARBA" id="ARBA00022723"/>
    </source>
</evidence>
<dbReference type="Gene3D" id="1.10.390.10">
    <property type="entry name" value="Neutral Protease Domain 2"/>
    <property type="match status" value="1"/>
</dbReference>
<dbReference type="InterPro" id="IPR027268">
    <property type="entry name" value="Peptidase_M4/M1_CTD_sf"/>
</dbReference>
<evidence type="ECO:0000259" key="14">
    <source>
        <dbReference type="SMART" id="SM01263"/>
    </source>
</evidence>
<dbReference type="InterPro" id="IPR016024">
    <property type="entry name" value="ARM-type_fold"/>
</dbReference>
<accession>A0A1A9VJC9</accession>
<evidence type="ECO:0000256" key="4">
    <source>
        <dbReference type="ARBA" id="ARBA00022490"/>
    </source>
</evidence>
<dbReference type="PRINTS" id="PR00756">
    <property type="entry name" value="ALADIPTASE"/>
</dbReference>
<dbReference type="STRING" id="7395.A0A1A9VJC9"/>
<dbReference type="CDD" id="cd09599">
    <property type="entry name" value="M1_LTA4H"/>
    <property type="match status" value="1"/>
</dbReference>
<dbReference type="InterPro" id="IPR034015">
    <property type="entry name" value="M1_LTA4H"/>
</dbReference>
<proteinExistence type="inferred from homology"/>
<protein>
    <recommendedName>
        <fullName evidence="14">Peptidase M1 leukotriene A4 hydrolase/aminopeptidase C-terminal domain-containing protein</fullName>
    </recommendedName>
</protein>